<dbReference type="GO" id="GO:0005540">
    <property type="term" value="F:hyaluronic acid binding"/>
    <property type="evidence" value="ECO:0007669"/>
    <property type="project" value="TreeGrafter"/>
</dbReference>
<feature type="region of interest" description="Disordered" evidence="1">
    <location>
        <begin position="85"/>
        <end position="105"/>
    </location>
</feature>
<protein>
    <submittedName>
        <fullName evidence="2">Uncharacterized protein</fullName>
    </submittedName>
</protein>
<dbReference type="Proteomes" id="UP000694383">
    <property type="component" value="Unplaced"/>
</dbReference>
<proteinExistence type="predicted"/>
<dbReference type="InterPro" id="IPR039861">
    <property type="entry name" value="IMPG"/>
</dbReference>
<evidence type="ECO:0000313" key="2">
    <source>
        <dbReference type="Ensembl" id="ENSOSIP00000029977.1"/>
    </source>
</evidence>
<reference evidence="2" key="1">
    <citation type="submission" date="2025-08" db="UniProtKB">
        <authorList>
            <consortium name="Ensembl"/>
        </authorList>
    </citation>
    <scope>IDENTIFICATION</scope>
</reference>
<dbReference type="GO" id="GO:0007601">
    <property type="term" value="P:visual perception"/>
    <property type="evidence" value="ECO:0007669"/>
    <property type="project" value="InterPro"/>
</dbReference>
<organism evidence="2 3">
    <name type="scientific">Oryzias sinensis</name>
    <name type="common">Chinese medaka</name>
    <dbReference type="NCBI Taxonomy" id="183150"/>
    <lineage>
        <taxon>Eukaryota</taxon>
        <taxon>Metazoa</taxon>
        <taxon>Chordata</taxon>
        <taxon>Craniata</taxon>
        <taxon>Vertebrata</taxon>
        <taxon>Euteleostomi</taxon>
        <taxon>Actinopterygii</taxon>
        <taxon>Neopterygii</taxon>
        <taxon>Teleostei</taxon>
        <taxon>Neoteleostei</taxon>
        <taxon>Acanthomorphata</taxon>
        <taxon>Ovalentaria</taxon>
        <taxon>Atherinomorphae</taxon>
        <taxon>Beloniformes</taxon>
        <taxon>Adrianichthyidae</taxon>
        <taxon>Oryziinae</taxon>
        <taxon>Oryzias</taxon>
    </lineage>
</organism>
<dbReference type="Ensembl" id="ENSOSIT00000031595.1">
    <property type="protein sequence ID" value="ENSOSIP00000029977.1"/>
    <property type="gene ID" value="ENSOSIG00000015505.1"/>
</dbReference>
<feature type="compositionally biased region" description="Basic residues" evidence="1">
    <location>
        <begin position="89"/>
        <end position="105"/>
    </location>
</feature>
<sequence>MVLLGSPGLNLPEHHPEVRVLLFSALRCLSEPDCRFEGDNRTFGGTRSRVGPKRNILFPSGVKLCSQETLDQAVSNHLTYFHLRGTSRPVRRSQRSQRSKRSQRS</sequence>
<evidence type="ECO:0000256" key="1">
    <source>
        <dbReference type="SAM" id="MobiDB-lite"/>
    </source>
</evidence>
<dbReference type="AlphaFoldDB" id="A0A8C7YMI0"/>
<name>A0A8C7YMI0_9TELE</name>
<dbReference type="PANTHER" id="PTHR12199">
    <property type="entry name" value="INTERPHOTORECEPTOR MATRIX PROTEOGLYCAN"/>
    <property type="match status" value="1"/>
</dbReference>
<dbReference type="GeneTree" id="ENSGT00940000178125"/>
<dbReference type="PANTHER" id="PTHR12199:SF4">
    <property type="entry name" value="INTERPHOTORECEPTOR MATRIX PROTEOGLYCAN 2"/>
    <property type="match status" value="1"/>
</dbReference>
<keyword evidence="3" id="KW-1185">Reference proteome</keyword>
<evidence type="ECO:0000313" key="3">
    <source>
        <dbReference type="Proteomes" id="UP000694383"/>
    </source>
</evidence>
<accession>A0A8C7YMI0</accession>
<reference evidence="2" key="2">
    <citation type="submission" date="2025-09" db="UniProtKB">
        <authorList>
            <consortium name="Ensembl"/>
        </authorList>
    </citation>
    <scope>IDENTIFICATION</scope>
</reference>
<dbReference type="GO" id="GO:0008201">
    <property type="term" value="F:heparin binding"/>
    <property type="evidence" value="ECO:0007669"/>
    <property type="project" value="TreeGrafter"/>
</dbReference>